<sequence length="202" mass="23256">MSSTTDDDASHFLFALPYGSDFKTSSTRKMHIRQLNDVLHLSIQRGDLVRARRAWAILLRCKEYNWKTMWKTGLLLASDPENTVTGGEEKVEFLKKTMRQLPEQVRFPQPILQELVLQLTSQNRFREALDELQLYLPSFPYQDNPILHLYAGLICFHLANHLDNEGSKENLLSQAKGHIDRSLALNSDEITAKAFLDEVRSI</sequence>
<dbReference type="GO" id="GO:0001181">
    <property type="term" value="F:RNA polymerase I general transcription initiation factor activity"/>
    <property type="evidence" value="ECO:0007669"/>
    <property type="project" value="InterPro"/>
</dbReference>
<dbReference type="Pfam" id="PF04090">
    <property type="entry name" value="Rrn11"/>
    <property type="match status" value="1"/>
</dbReference>
<evidence type="ECO:0000313" key="1">
    <source>
        <dbReference type="EMBL" id="KLO19862.1"/>
    </source>
</evidence>
<organism evidence="1 2">
    <name type="scientific">Schizopora paradoxa</name>
    <dbReference type="NCBI Taxonomy" id="27342"/>
    <lineage>
        <taxon>Eukaryota</taxon>
        <taxon>Fungi</taxon>
        <taxon>Dikarya</taxon>
        <taxon>Basidiomycota</taxon>
        <taxon>Agaricomycotina</taxon>
        <taxon>Agaricomycetes</taxon>
        <taxon>Hymenochaetales</taxon>
        <taxon>Schizoporaceae</taxon>
        <taxon>Schizopora</taxon>
    </lineage>
</organism>
<proteinExistence type="predicted"/>
<accession>A0A0H2S6I4</accession>
<dbReference type="OrthoDB" id="2159786at2759"/>
<dbReference type="PANTHER" id="PTHR28244:SF1">
    <property type="entry name" value="RNA POLYMERASE I-SPECIFIC TRANSCRIPTION INITIATION FACTOR RRN11"/>
    <property type="match status" value="1"/>
</dbReference>
<dbReference type="InParanoid" id="A0A0H2S6I4"/>
<dbReference type="AlphaFoldDB" id="A0A0H2S6I4"/>
<dbReference type="STRING" id="27342.A0A0H2S6I4"/>
<dbReference type="EMBL" id="KQ085884">
    <property type="protein sequence ID" value="KLO19862.1"/>
    <property type="molecule type" value="Genomic_DNA"/>
</dbReference>
<protein>
    <recommendedName>
        <fullName evidence="3">TPR-like protein</fullName>
    </recommendedName>
</protein>
<dbReference type="Proteomes" id="UP000053477">
    <property type="component" value="Unassembled WGS sequence"/>
</dbReference>
<gene>
    <name evidence="1" type="ORF">SCHPADRAFT_817425</name>
</gene>
<dbReference type="GO" id="GO:0017025">
    <property type="term" value="F:TBP-class protein binding"/>
    <property type="evidence" value="ECO:0007669"/>
    <property type="project" value="TreeGrafter"/>
</dbReference>
<name>A0A0H2S6I4_9AGAM</name>
<evidence type="ECO:0008006" key="3">
    <source>
        <dbReference type="Google" id="ProtNLM"/>
    </source>
</evidence>
<dbReference type="PANTHER" id="PTHR28244">
    <property type="entry name" value="RNA POLYMERASE I-SPECIFIC TRANSCRIPTION INITIATION FACTOR RRN11"/>
    <property type="match status" value="1"/>
</dbReference>
<dbReference type="InterPro" id="IPR053029">
    <property type="entry name" value="RNA_pol_I-specific_init_factor"/>
</dbReference>
<dbReference type="FunCoup" id="A0A0H2S6I4">
    <property type="interactions" value="42"/>
</dbReference>
<dbReference type="GO" id="GO:0070860">
    <property type="term" value="C:RNA polymerase I core factor complex"/>
    <property type="evidence" value="ECO:0007669"/>
    <property type="project" value="TreeGrafter"/>
</dbReference>
<dbReference type="GO" id="GO:0042790">
    <property type="term" value="P:nucleolar large rRNA transcription by RNA polymerase I"/>
    <property type="evidence" value="ECO:0007669"/>
    <property type="project" value="TreeGrafter"/>
</dbReference>
<reference evidence="1 2" key="1">
    <citation type="submission" date="2015-04" db="EMBL/GenBank/DDBJ databases">
        <title>Complete genome sequence of Schizopora paradoxa KUC8140, a cosmopolitan wood degrader in East Asia.</title>
        <authorList>
            <consortium name="DOE Joint Genome Institute"/>
            <person name="Min B."/>
            <person name="Park H."/>
            <person name="Jang Y."/>
            <person name="Kim J.-J."/>
            <person name="Kim K.H."/>
            <person name="Pangilinan J."/>
            <person name="Lipzen A."/>
            <person name="Riley R."/>
            <person name="Grigoriev I.V."/>
            <person name="Spatafora J.W."/>
            <person name="Choi I.-G."/>
        </authorList>
    </citation>
    <scope>NUCLEOTIDE SEQUENCE [LARGE SCALE GENOMIC DNA]</scope>
    <source>
        <strain evidence="1 2">KUC8140</strain>
    </source>
</reference>
<keyword evidence="2" id="KW-1185">Reference proteome</keyword>
<dbReference type="InterPro" id="IPR007224">
    <property type="entry name" value="TIF_Rrn11"/>
</dbReference>
<evidence type="ECO:0000313" key="2">
    <source>
        <dbReference type="Proteomes" id="UP000053477"/>
    </source>
</evidence>
<dbReference type="GO" id="GO:0001164">
    <property type="term" value="F:RNA polymerase I core promoter sequence-specific DNA binding"/>
    <property type="evidence" value="ECO:0007669"/>
    <property type="project" value="InterPro"/>
</dbReference>